<evidence type="ECO:0000313" key="1">
    <source>
        <dbReference type="EMBL" id="AZB71630.1"/>
    </source>
</evidence>
<reference evidence="1 2" key="1">
    <citation type="journal article" date="2018" name="Sci. Rep.">
        <title>Genome Features and Biochemical Characteristics of a Robust, Fast Growing and Naturally Transformable Cyanobacterium Synechococcus elongatus PCC 11801 Isolated from India.</title>
        <authorList>
            <person name="Jaiswal D."/>
            <person name="Sengupta A."/>
            <person name="Sohoni S."/>
            <person name="Sengupta S."/>
            <person name="Phadnavis A.G."/>
            <person name="Pakrasi H.B."/>
            <person name="Wangikar P.P."/>
        </authorList>
    </citation>
    <scope>NUCLEOTIDE SEQUENCE [LARGE SCALE GENOMIC DNA]</scope>
    <source>
        <strain evidence="1 2">PCC 11801</strain>
    </source>
</reference>
<dbReference type="RefSeq" id="WP_208675091.1">
    <property type="nucleotide sequence ID" value="NZ_CP030139.2"/>
</dbReference>
<organism evidence="1 2">
    <name type="scientific">Synechococcus elongatus PCC 11801</name>
    <dbReference type="NCBI Taxonomy" id="2219813"/>
    <lineage>
        <taxon>Bacteria</taxon>
        <taxon>Bacillati</taxon>
        <taxon>Cyanobacteriota</taxon>
        <taxon>Cyanophyceae</taxon>
        <taxon>Synechococcales</taxon>
        <taxon>Synechococcaceae</taxon>
        <taxon>Synechococcus</taxon>
    </lineage>
</organism>
<evidence type="ECO:0008006" key="3">
    <source>
        <dbReference type="Google" id="ProtNLM"/>
    </source>
</evidence>
<dbReference type="Proteomes" id="UP000267249">
    <property type="component" value="Chromosome"/>
</dbReference>
<dbReference type="EMBL" id="CP030139">
    <property type="protein sequence ID" value="AZB71630.1"/>
    <property type="molecule type" value="Genomic_DNA"/>
</dbReference>
<gene>
    <name evidence="1" type="ORF">DOP62_01830</name>
</gene>
<sequence>MIEIKVYGQNLDCIISNGISALRRNLETFPSFDPTLPYEEKDAYIQGPIQIGNYLLTYANLYQKAEEYFDRLIQEIEAFESESGKTFNKGMVYANLGIAQIIGKNFDQGIAHLLWASEEDKAFSRNPHGIIESDLWKQFENQYIFPLFINLNTIEAAELSSKVDKIFIERLLRYFDLEHRLLLEVAMFSICENLKFNRFKRNKYTQVKMYMLLRDLCILIEALLRKKYLTNYPNGSEGGSLFKLLEFNLSIRGFRFNNSSLKGKNRAQGIQEFLDKLDSIFQSTEDLVVKQCFCLALTRNFTSHHLDISNEIRSESSQFTLSDVCETIIVNLLSVLLYFYAVNAV</sequence>
<protein>
    <recommendedName>
        <fullName evidence="3">LA2681-like HEPN domain-containing protein</fullName>
    </recommendedName>
</protein>
<name>A0AAN1UTK9_SYNEL</name>
<accession>A0AAN1UTK9</accession>
<proteinExistence type="predicted"/>
<dbReference type="AlphaFoldDB" id="A0AAN1UTK9"/>
<evidence type="ECO:0000313" key="2">
    <source>
        <dbReference type="Proteomes" id="UP000267249"/>
    </source>
</evidence>